<evidence type="ECO:0000313" key="3">
    <source>
        <dbReference type="EMBL" id="PAB02160.1"/>
    </source>
</evidence>
<reference evidence="3 4" key="1">
    <citation type="submission" date="2015-08" db="EMBL/GenBank/DDBJ databases">
        <title>Enterococcus genome sequence.</title>
        <authorList>
            <person name="Acedo J.Z."/>
            <person name="Vederas J.C."/>
        </authorList>
    </citation>
    <scope>NUCLEOTIDE SEQUENCE [LARGE SCALE GENOMIC DNA]</scope>
    <source>
        <strain evidence="3 4">49</strain>
    </source>
</reference>
<dbReference type="AlphaFoldDB" id="A0A267HX25"/>
<dbReference type="GO" id="GO:0005737">
    <property type="term" value="C:cytoplasm"/>
    <property type="evidence" value="ECO:0007669"/>
    <property type="project" value="UniProtKB-SubCell"/>
</dbReference>
<comment type="caution">
    <text evidence="3">The sequence shown here is derived from an EMBL/GenBank/DDBJ whole genome shotgun (WGS) entry which is preliminary data.</text>
</comment>
<sequence>MQVDTTVEFKPKQRRGLIVWVYSLRQLKNLKRYGLVHYVSRKLKYVVLYLDETGFEETMEKIEHLHFVRNVEPSYRPDVEMNFADKIGTKAAYQVTDDDGFDVEEMNTTIRLAENV</sequence>
<organism evidence="3 4">
    <name type="scientific">Enterococcus canintestini</name>
    <dbReference type="NCBI Taxonomy" id="317010"/>
    <lineage>
        <taxon>Bacteria</taxon>
        <taxon>Bacillati</taxon>
        <taxon>Bacillota</taxon>
        <taxon>Bacilli</taxon>
        <taxon>Lactobacillales</taxon>
        <taxon>Enterococcaceae</taxon>
        <taxon>Enterococcus</taxon>
    </lineage>
</organism>
<dbReference type="Pfam" id="PF09902">
    <property type="entry name" value="DUF2129"/>
    <property type="match status" value="1"/>
</dbReference>
<name>A0A267HX25_9ENTE</name>
<dbReference type="InterPro" id="IPR016979">
    <property type="entry name" value="DUF2129"/>
</dbReference>
<proteinExistence type="inferred from homology"/>
<evidence type="ECO:0000256" key="2">
    <source>
        <dbReference type="HAMAP-Rule" id="MF_01126"/>
    </source>
</evidence>
<evidence type="ECO:0000256" key="1">
    <source>
        <dbReference type="ARBA" id="ARBA00022490"/>
    </source>
</evidence>
<protein>
    <recommendedName>
        <fullName evidence="2">UPF0298 protein AKL21_01175</fullName>
    </recommendedName>
</protein>
<keyword evidence="4" id="KW-1185">Reference proteome</keyword>
<dbReference type="Proteomes" id="UP000216797">
    <property type="component" value="Unassembled WGS sequence"/>
</dbReference>
<dbReference type="EMBL" id="LHUG01000001">
    <property type="protein sequence ID" value="PAB02160.1"/>
    <property type="molecule type" value="Genomic_DNA"/>
</dbReference>
<keyword evidence="1 2" id="KW-0963">Cytoplasm</keyword>
<accession>A0A267HX25</accession>
<comment type="similarity">
    <text evidence="2">Belongs to the UPF0298 family.</text>
</comment>
<gene>
    <name evidence="3" type="ORF">AKL21_01175</name>
</gene>
<dbReference type="RefSeq" id="WP_095005781.1">
    <property type="nucleotide sequence ID" value="NZ_LHUG01000001.1"/>
</dbReference>
<comment type="subcellular location">
    <subcellularLocation>
        <location evidence="2">Cytoplasm</location>
    </subcellularLocation>
</comment>
<evidence type="ECO:0000313" key="4">
    <source>
        <dbReference type="Proteomes" id="UP000216797"/>
    </source>
</evidence>
<dbReference type="HAMAP" id="MF_01126">
    <property type="entry name" value="UPF0298"/>
    <property type="match status" value="1"/>
</dbReference>